<name>A0A5B0R783_PUCGR</name>
<dbReference type="EMBL" id="VDEP01000238">
    <property type="protein sequence ID" value="KAA1121546.1"/>
    <property type="molecule type" value="Genomic_DNA"/>
</dbReference>
<dbReference type="AlphaFoldDB" id="A0A5B0R783"/>
<evidence type="ECO:0000313" key="5">
    <source>
        <dbReference type="Proteomes" id="UP000325313"/>
    </source>
</evidence>
<gene>
    <name evidence="2" type="ORF">PGT21_029371</name>
    <name evidence="3" type="ORF">PGTUg99_031720</name>
</gene>
<reference evidence="4 5" key="1">
    <citation type="submission" date="2019-05" db="EMBL/GenBank/DDBJ databases">
        <title>Emergence of the Ug99 lineage of the wheat stem rust pathogen through somatic hybridization.</title>
        <authorList>
            <person name="Li F."/>
            <person name="Upadhyaya N.M."/>
            <person name="Sperschneider J."/>
            <person name="Matny O."/>
            <person name="Nguyen-Phuc H."/>
            <person name="Mago R."/>
            <person name="Raley C."/>
            <person name="Miller M.E."/>
            <person name="Silverstein K.A.T."/>
            <person name="Henningsen E."/>
            <person name="Hirsch C.D."/>
            <person name="Visser B."/>
            <person name="Pretorius Z.A."/>
            <person name="Steffenson B.J."/>
            <person name="Schwessinger B."/>
            <person name="Dodds P.N."/>
            <person name="Figueroa M."/>
        </authorList>
    </citation>
    <scope>NUCLEOTIDE SEQUENCE [LARGE SCALE GENOMIC DNA]</scope>
    <source>
        <strain evidence="2">21-0</strain>
        <strain evidence="3 5">Ug99</strain>
    </source>
</reference>
<dbReference type="Proteomes" id="UP000325313">
    <property type="component" value="Unassembled WGS sequence"/>
</dbReference>
<protein>
    <submittedName>
        <fullName evidence="3">Uncharacterized protein</fullName>
    </submittedName>
</protein>
<dbReference type="Proteomes" id="UP000324748">
    <property type="component" value="Unassembled WGS sequence"/>
</dbReference>
<accession>A0A5B0R783</accession>
<dbReference type="EMBL" id="VSWC01000079">
    <property type="protein sequence ID" value="KAA1094760.1"/>
    <property type="molecule type" value="Genomic_DNA"/>
</dbReference>
<comment type="caution">
    <text evidence="3">The sequence shown here is derived from an EMBL/GenBank/DDBJ whole genome shotgun (WGS) entry which is preliminary data.</text>
</comment>
<sequence length="88" mass="9873">MSRFPTGLGMEYPQLIPAGSHLQKMLSYCGQPNALHFSQHLFHKVSIQDWLKLKVHQTCSRSRVTPTGHSHSKKHYPIGVTSCQTTSA</sequence>
<evidence type="ECO:0000256" key="1">
    <source>
        <dbReference type="SAM" id="MobiDB-lite"/>
    </source>
</evidence>
<feature type="region of interest" description="Disordered" evidence="1">
    <location>
        <begin position="62"/>
        <end position="88"/>
    </location>
</feature>
<proteinExistence type="predicted"/>
<organism evidence="3 5">
    <name type="scientific">Puccinia graminis f. sp. tritici</name>
    <dbReference type="NCBI Taxonomy" id="56615"/>
    <lineage>
        <taxon>Eukaryota</taxon>
        <taxon>Fungi</taxon>
        <taxon>Dikarya</taxon>
        <taxon>Basidiomycota</taxon>
        <taxon>Pucciniomycotina</taxon>
        <taxon>Pucciniomycetes</taxon>
        <taxon>Pucciniales</taxon>
        <taxon>Pucciniaceae</taxon>
        <taxon>Puccinia</taxon>
    </lineage>
</organism>
<evidence type="ECO:0000313" key="3">
    <source>
        <dbReference type="EMBL" id="KAA1121546.1"/>
    </source>
</evidence>
<evidence type="ECO:0000313" key="4">
    <source>
        <dbReference type="Proteomes" id="UP000324748"/>
    </source>
</evidence>
<evidence type="ECO:0000313" key="2">
    <source>
        <dbReference type="EMBL" id="KAA1094760.1"/>
    </source>
</evidence>
<keyword evidence="4" id="KW-1185">Reference proteome</keyword>